<dbReference type="AlphaFoldDB" id="A0A370CJ59"/>
<organism evidence="3 4">
    <name type="scientific">Candidatus Aquirickettsiella gammari</name>
    <dbReference type="NCBI Taxonomy" id="2016198"/>
    <lineage>
        <taxon>Bacteria</taxon>
        <taxon>Pseudomonadati</taxon>
        <taxon>Pseudomonadota</taxon>
        <taxon>Gammaproteobacteria</taxon>
        <taxon>Legionellales</taxon>
        <taxon>Coxiellaceae</taxon>
        <taxon>Candidatus Aquirickettsiella</taxon>
    </lineage>
</organism>
<dbReference type="NCBIfam" id="TIGR02605">
    <property type="entry name" value="CxxC_CxxC_SSSS"/>
    <property type="match status" value="1"/>
</dbReference>
<dbReference type="Gene3D" id="2.20.28.30">
    <property type="entry name" value="RNA polymerase ii, chain L"/>
    <property type="match status" value="1"/>
</dbReference>
<accession>A0A370CJ59</accession>
<dbReference type="Proteomes" id="UP000226429">
    <property type="component" value="Unassembled WGS sequence"/>
</dbReference>
<evidence type="ECO:0000256" key="1">
    <source>
        <dbReference type="SAM" id="MobiDB-lite"/>
    </source>
</evidence>
<evidence type="ECO:0000313" key="4">
    <source>
        <dbReference type="Proteomes" id="UP000226429"/>
    </source>
</evidence>
<feature type="domain" description="Putative regulatory protein FmdB zinc ribbon" evidence="2">
    <location>
        <begin position="1"/>
        <end position="42"/>
    </location>
</feature>
<proteinExistence type="predicted"/>
<evidence type="ECO:0000259" key="2">
    <source>
        <dbReference type="SMART" id="SM00834"/>
    </source>
</evidence>
<name>A0A370CJ59_9COXI</name>
<dbReference type="InterPro" id="IPR013429">
    <property type="entry name" value="Regulatory_FmdB_Zinc_ribbon"/>
</dbReference>
<dbReference type="PANTHER" id="PTHR34404:SF2">
    <property type="entry name" value="CONSERVED SERINE RICH PROTEIN"/>
    <property type="match status" value="1"/>
</dbReference>
<comment type="caution">
    <text evidence="3">The sequence shown here is derived from an EMBL/GenBank/DDBJ whole genome shotgun (WGS) entry which is preliminary data.</text>
</comment>
<reference evidence="3 4" key="2">
    <citation type="journal article" date="2018" name="J. Invertebr. Pathol.">
        <title>'Candidatus Aquirickettsiella gammari' (Gammaproteobacteria: Legionellales: Coxiellaceae): A bacterial pathogen of the freshwater crustacean Gammarus fossarum (Malacostraca: Amphipoda).</title>
        <authorList>
            <person name="Bojko J."/>
            <person name="Dunn A.M."/>
            <person name="Stebbing P.D."/>
            <person name="van Aerle R."/>
            <person name="Bacela-Spychalska K."/>
            <person name="Bean T.P."/>
            <person name="Urrutia A."/>
            <person name="Stentiford G.D."/>
        </authorList>
    </citation>
    <scope>NUCLEOTIDE SEQUENCE [LARGE SCALE GENOMIC DNA]</scope>
    <source>
        <strain evidence="3">RA15029</strain>
    </source>
</reference>
<dbReference type="Pfam" id="PF09723">
    <property type="entry name" value="Zn_ribbon_8"/>
    <property type="match status" value="1"/>
</dbReference>
<keyword evidence="4" id="KW-1185">Reference proteome</keyword>
<feature type="compositionally biased region" description="Basic and acidic residues" evidence="1">
    <location>
        <begin position="65"/>
        <end position="98"/>
    </location>
</feature>
<dbReference type="SMART" id="SM00834">
    <property type="entry name" value="CxxC_CXXC_SSSS"/>
    <property type="match status" value="1"/>
</dbReference>
<gene>
    <name evidence="3" type="ORF">CFE62_001800</name>
</gene>
<reference evidence="3 4" key="1">
    <citation type="journal article" date="2017" name="Int. J. Syst. Evol. Microbiol.">
        <title>Aquarickettsiella crustaci n. gen. n. sp. (Gammaproteobacteria: Legionellales: Coxiellaceae); a bacterial pathogen of the freshwater crustacean: Gammarus fossarum (Malacostraca: Amphipoda).</title>
        <authorList>
            <person name="Bojko J."/>
            <person name="Dunn A.M."/>
            <person name="Stebbing P.D."/>
            <person name="Van Aerle R."/>
            <person name="Bacela-Spychalska K."/>
            <person name="Bean T.P."/>
            <person name="Stentiford G.D."/>
        </authorList>
    </citation>
    <scope>NUCLEOTIDE SEQUENCE [LARGE SCALE GENOMIC DNA]</scope>
    <source>
        <strain evidence="3">RA15029</strain>
    </source>
</reference>
<dbReference type="PANTHER" id="PTHR34404">
    <property type="entry name" value="REGULATORY PROTEIN, FMDB FAMILY"/>
    <property type="match status" value="1"/>
</dbReference>
<feature type="region of interest" description="Disordered" evidence="1">
    <location>
        <begin position="61"/>
        <end position="116"/>
    </location>
</feature>
<protein>
    <submittedName>
        <fullName evidence="3">Zinc ribbon domain-containing protein</fullName>
    </submittedName>
</protein>
<dbReference type="EMBL" id="NMOS02000003">
    <property type="protein sequence ID" value="RDH40891.1"/>
    <property type="molecule type" value="Genomic_DNA"/>
</dbReference>
<evidence type="ECO:0000313" key="3">
    <source>
        <dbReference type="EMBL" id="RDH40891.1"/>
    </source>
</evidence>
<feature type="compositionally biased region" description="Basic and acidic residues" evidence="1">
    <location>
        <begin position="106"/>
        <end position="116"/>
    </location>
</feature>
<sequence length="116" mass="12890">MPIYEYQCAACGHTFDTIQSFKEEVLVDCPVCKEQTLKKLVSASAFHLKGSGWYVTDFKNPAQTKTDKAENNKEIGPNKEIETSKETHKDDKVKDTDATKLVAKTNKADTSGEKSS</sequence>